<keyword evidence="2" id="KW-0732">Signal</keyword>
<dbReference type="PANTHER" id="PTHR10699">
    <property type="entry name" value="NEUROMODULIN"/>
    <property type="match status" value="1"/>
</dbReference>
<feature type="compositionally biased region" description="Basic and acidic residues" evidence="1">
    <location>
        <begin position="2206"/>
        <end position="2231"/>
    </location>
</feature>
<feature type="compositionally biased region" description="Basic and acidic residues" evidence="1">
    <location>
        <begin position="2425"/>
        <end position="2474"/>
    </location>
</feature>
<sequence length="2750" mass="306065">MSLLPPTVFALVLSGTSPANSPTLDCGVVRPVLYATPSGSALPGEEGAIEPEGKFVGGWSPLLCQSSLPCVAIFRSPYNSWVMQPLLPPGDASESLVDSSNLVDSLTSIVNAMYLNGAAPLHHVHIEHCERCHEHSRTTWHVPGSYEQHARTVAKAVRERLPPSVVTSNRSSKKPPRCGSFEVTFSPYPQATHATQLSPPPDPRLLFSKLSGDEFPHPATVVGALSSLLLPKRVPFPGGEAFLASLSRKSKKSQAAAALDGPDRMPRVTVKVLSGFFDNDDSPHDTILPLSGILCELLFLEVRNSDVLDETVIGDDVGYTGTREDEDLCPVIREEPDHRSGKGMPRTNDQLEKTEKNKIQVNKRAYKNARNIAKYQRDVPGYEHVRTWGKKRVFEFLAAYGVSPDGLHIFDQLGVTAGASLLKVDMAFLDQVGQMGGSGHNGGHADLLRKLDKERLINGIIALRDGTTFSDPSSTAPPPPAGPAKPLDMSALDLNAVEANSSDLRFTGLTPRENPVALAAADSLHSSSEGLATLAAPIIGPYVVRCSAPGYFMSTSEVIRFTKPRGNDQEVVHTVSVRMNPKLRKVACALVDLRKDSESKAISRSGDDKFKGIPLYFVHTDTGAKHHGVADVHGMVKMTLPPGTYALSVDMQVLVIPNPNTNKRRNPKSHIVRNAKQSIVATDDLRSEIFIRCDGNRAVAKRKHFIMQAGMRVAAVINRKAEVIRQRKRRSIVIMQCIIRTRGVRRRLAARKKASVAIQCWYRSAVIFMRWNMFRRISINVQKHFRGMRCRRRAAMRRRSAFTLTAFLMNIAFRIRLYYTARATKIVAAYRRYRCQQNFRLMIIEKKGQMSAEKIQSVLYHGAKARHYFHAHKYVAVYLPALIRMRKQMARLRMLGSVITRIQAQWRLHVQRERYKTALRGFTAVQAVLRGVVYTARFRKRRKQTVLAQSFVRRGVNRLQYNRKKSAAILIQTHWAPTIRRCVTTREAEAGKKLSFIIKEKLGLMREKKYKASTFLLQRVWRGCLVRRRVGKWNRAAVKIQNLLRYDASSAEFTSRMHAVGVIRRFILQSFSDKLAARKFLMASKVQGLMRGALSRRRGWHAAWSAIWIQKEWRSYVCRRNYAFLRGVISMQAAARGIRDRLELVRRLDAAKCIVDWWFSILRRGRKAVVAAVVIQCAWRCCVARFARGSKASWAKTRTEKSIAIQSWARSTPPRKKFLRNKKKAVVIQSLGRRIRDVNKVQGVREKKAEEERRRRSVIAIQSQSRRLSAVSERDRRVAARRAAAATAIQKTVRRFLAATVWANYGRSPFDCAVSISGVLAYFEGAVELHRPDIEWFLQLSHCTNSVDASWIQKKTKEAKKKAKDEEDGGDELKRHLSFLKQHNPNESMAVHRTTVMDGGPDSASKVVNKSFELFECRPSHILHVFLFWRKKTGGSKRKITTPDSINDFTLAGSGVLPMSRLEARGGRFTVELSVCARKRRLSSGSFWSGAAGGGEPELFSGDIKKLVEMGFNAGRAAKALSEGGGVEAAAAILIERGELDGGGEEEEAEDEAKKGEGALVSPTSPAYVSLAISPSSYPSSRALQNLHNKFLLVDAPNLVNLVDTGSSWNGDALNNINQKVHAMCVSSHPTCRQAVSICSQNQDVIQWEFQGGRKVNSNGLLEEWAWRVEDGCGLYSACTAFVSGGGRAGEGELICCGGTDGGLCVYKSDGLTDEPMFSGKVATEGIVKACCLVTPAGVPGLGCDVVLTAGAQRENKDAVYATYLEEGGGHVLQGVAATSEGSGITRMAFGFTSCLFVGREDGGLEMYTLGLDRELVSVVGGWASAVFPYEGLEEDSQYKIAGPITAFALHRPRGAGDDLLYVGGGYDGKIVLFQGSNLNPLGVLEGHGKGCVVTSMVVDGAGRFMVSGAKRSGAGEGGGDIRVWKTTSLECTRVLEDDAHWNVSSLVIARGMLWAGYLDKKGDDKGYVCVWGSDGGGGGKDRVWFLEEGEAEAEEEEEAKAEAEGGGQGMMSPGKFRAYSPTLTRSVQKSKETTSKGWDEDGWLLLDDGEIETSVATAATRELEEEEKQEETVTRLEKKFEEAELVVGEEKKVNTELTKQLVEARQLQRREAEVREAAERRAEEAERKQVEARARVDEELRAKEGEVERERKRLRDQEELMEQERKGLMEQIELLRKEKREGETMAAREREEREERQARLGAEQKAQEEAEEIERKQKEAAAEAERARVRAEQEARVKAEEEARLNAEQEAAEAAAAKLKAEEVERTRVRVEQEARVKAEEEARLKAEEEARLKAEQEAAEAAAAKLKAEEEEAARLEAEEEEERARVRVEQEARQKAAEAAAAKLKAEEQEAARLEAEEEEERARVRMEQEARQKAAEAAAAKLKAEEQEAARLEAEEEEERARVRVEQEARQKAAEAAAAKLKAEEQEAARLEAEEEEERARVRVEQEARQKAEQEARLKTEEEARLKAEQEAAEAAELVKEQSKKMGMTGDHLAHANMDDFNKEMEGIDAGQGGEEKLPYDDDFAEADADEKKELEEEQLPYGTDFEPVEEKEEAPQKEAAKVKGSMDGGGSSSEEEEEGEEEEEKEEEEEGPMIIDAQDVAKIDTSGKLAITAQDLNRRVRVWWDDDEHYDGTIDIFNPDTGQGHVLYDDGDDEWLETNDDETRFEFLTERAVRNSDRRKASTASEIIDVEKYEVDGEVYFLERDTGKLYSTDEEQKFVGKLVGGKVDYDALDSDESEDEDESEA</sequence>
<dbReference type="SMART" id="SM00015">
    <property type="entry name" value="IQ"/>
    <property type="match status" value="13"/>
</dbReference>
<dbReference type="InterPro" id="IPR015943">
    <property type="entry name" value="WD40/YVTN_repeat-like_dom_sf"/>
</dbReference>
<feature type="region of interest" description="Disordered" evidence="1">
    <location>
        <begin position="2506"/>
        <end position="2606"/>
    </location>
</feature>
<feature type="domain" description="UBA" evidence="3">
    <location>
        <begin position="1494"/>
        <end position="1537"/>
    </location>
</feature>
<feature type="compositionally biased region" description="Basic and acidic residues" evidence="1">
    <location>
        <begin position="2315"/>
        <end position="2339"/>
    </location>
</feature>
<evidence type="ECO:0000259" key="3">
    <source>
        <dbReference type="PROSITE" id="PS50030"/>
    </source>
</evidence>
<feature type="compositionally biased region" description="Basic and acidic residues" evidence="1">
    <location>
        <begin position="2176"/>
        <end position="2199"/>
    </location>
</feature>
<dbReference type="PANTHER" id="PTHR10699:SF11">
    <property type="entry name" value="IGLOO, ISOFORM A"/>
    <property type="match status" value="1"/>
</dbReference>
<feature type="chain" id="PRO_5047401439" description="UBA domain-containing protein" evidence="2">
    <location>
        <begin position="19"/>
        <end position="2750"/>
    </location>
</feature>
<feature type="region of interest" description="Disordered" evidence="1">
    <location>
        <begin position="2249"/>
        <end position="2484"/>
    </location>
</feature>
<dbReference type="Gene3D" id="2.130.10.10">
    <property type="entry name" value="YVTN repeat-like/Quinoprotein amine dehydrogenase"/>
    <property type="match status" value="1"/>
</dbReference>
<feature type="compositionally biased region" description="Acidic residues" evidence="1">
    <location>
        <begin position="2578"/>
        <end position="2596"/>
    </location>
</feature>
<dbReference type="PROSITE" id="PS50030">
    <property type="entry name" value="UBA"/>
    <property type="match status" value="1"/>
</dbReference>
<evidence type="ECO:0000313" key="5">
    <source>
        <dbReference type="Proteomes" id="UP001165060"/>
    </source>
</evidence>
<feature type="compositionally biased region" description="Basic and acidic residues" evidence="1">
    <location>
        <begin position="2347"/>
        <end position="2378"/>
    </location>
</feature>
<dbReference type="EMBL" id="BRYB01006516">
    <property type="protein sequence ID" value="GMI50788.1"/>
    <property type="molecule type" value="Genomic_DNA"/>
</dbReference>
<organism evidence="4 5">
    <name type="scientific">Tetraparma gracilis</name>
    <dbReference type="NCBI Taxonomy" id="2962635"/>
    <lineage>
        <taxon>Eukaryota</taxon>
        <taxon>Sar</taxon>
        <taxon>Stramenopiles</taxon>
        <taxon>Ochrophyta</taxon>
        <taxon>Bolidophyceae</taxon>
        <taxon>Parmales</taxon>
        <taxon>Triparmaceae</taxon>
        <taxon>Tetraparma</taxon>
    </lineage>
</organism>
<protein>
    <recommendedName>
        <fullName evidence="3">UBA domain-containing protein</fullName>
    </recommendedName>
</protein>
<gene>
    <name evidence="4" type="ORF">TeGR_g14230</name>
</gene>
<dbReference type="Gene3D" id="1.20.5.190">
    <property type="match status" value="2"/>
</dbReference>
<feature type="region of interest" description="Disordered" evidence="1">
    <location>
        <begin position="2176"/>
        <end position="2231"/>
    </location>
</feature>
<name>A0ABQ6N9U6_9STRA</name>
<dbReference type="InterPro" id="IPR000048">
    <property type="entry name" value="IQ_motif_EF-hand-BS"/>
</dbReference>
<dbReference type="PROSITE" id="PS50096">
    <property type="entry name" value="IQ"/>
    <property type="match status" value="2"/>
</dbReference>
<evidence type="ECO:0000313" key="4">
    <source>
        <dbReference type="EMBL" id="GMI50788.1"/>
    </source>
</evidence>
<reference evidence="4 5" key="1">
    <citation type="journal article" date="2023" name="Commun. Biol.">
        <title>Genome analysis of Parmales, the sister group of diatoms, reveals the evolutionary specialization of diatoms from phago-mixotrophs to photoautotrophs.</title>
        <authorList>
            <person name="Ban H."/>
            <person name="Sato S."/>
            <person name="Yoshikawa S."/>
            <person name="Yamada K."/>
            <person name="Nakamura Y."/>
            <person name="Ichinomiya M."/>
            <person name="Sato N."/>
            <person name="Blanc-Mathieu R."/>
            <person name="Endo H."/>
            <person name="Kuwata A."/>
            <person name="Ogata H."/>
        </authorList>
    </citation>
    <scope>NUCLEOTIDE SEQUENCE [LARGE SCALE GENOMIC DNA]</scope>
</reference>
<feature type="region of interest" description="Disordered" evidence="1">
    <location>
        <begin position="2116"/>
        <end position="2153"/>
    </location>
</feature>
<feature type="compositionally biased region" description="Low complexity" evidence="1">
    <location>
        <begin position="2249"/>
        <end position="2259"/>
    </location>
</feature>
<feature type="compositionally biased region" description="Basic and acidic residues" evidence="1">
    <location>
        <begin position="2386"/>
        <end position="2417"/>
    </location>
</feature>
<dbReference type="Proteomes" id="UP001165060">
    <property type="component" value="Unassembled WGS sequence"/>
</dbReference>
<feature type="region of interest" description="Disordered" evidence="1">
    <location>
        <begin position="1992"/>
        <end position="2014"/>
    </location>
</feature>
<feature type="region of interest" description="Disordered" evidence="1">
    <location>
        <begin position="468"/>
        <end position="488"/>
    </location>
</feature>
<accession>A0ABQ6N9U6</accession>
<feature type="compositionally biased region" description="Acidic residues" evidence="1">
    <location>
        <begin position="1542"/>
        <end position="1551"/>
    </location>
</feature>
<dbReference type="CDD" id="cd20404">
    <property type="entry name" value="Tudor_Agenet_AtEML-like"/>
    <property type="match status" value="1"/>
</dbReference>
<dbReference type="Gene3D" id="2.30.30.140">
    <property type="match status" value="1"/>
</dbReference>
<dbReference type="InterPro" id="IPR036322">
    <property type="entry name" value="WD40_repeat_dom_sf"/>
</dbReference>
<evidence type="ECO:0000256" key="2">
    <source>
        <dbReference type="SAM" id="SignalP"/>
    </source>
</evidence>
<feature type="region of interest" description="Disordered" evidence="1">
    <location>
        <begin position="1540"/>
        <end position="1559"/>
    </location>
</feature>
<evidence type="ECO:0000256" key="1">
    <source>
        <dbReference type="SAM" id="MobiDB-lite"/>
    </source>
</evidence>
<keyword evidence="5" id="KW-1185">Reference proteome</keyword>
<comment type="caution">
    <text evidence="4">The sequence shown here is derived from an EMBL/GenBank/DDBJ whole genome shotgun (WGS) entry which is preliminary data.</text>
</comment>
<feature type="compositionally biased region" description="Basic and acidic residues" evidence="1">
    <location>
        <begin position="2260"/>
        <end position="2298"/>
    </location>
</feature>
<dbReference type="InterPro" id="IPR015940">
    <property type="entry name" value="UBA"/>
</dbReference>
<dbReference type="Gene3D" id="3.40.30.10">
    <property type="entry name" value="Glutaredoxin"/>
    <property type="match status" value="1"/>
</dbReference>
<feature type="signal peptide" evidence="2">
    <location>
        <begin position="1"/>
        <end position="18"/>
    </location>
</feature>
<proteinExistence type="predicted"/>
<dbReference type="SUPFAM" id="SSF50978">
    <property type="entry name" value="WD40 repeat-like"/>
    <property type="match status" value="1"/>
</dbReference>